<reference evidence="4" key="1">
    <citation type="submission" date="2020-06" db="EMBL/GenBank/DDBJ databases">
        <authorList>
            <person name="Li T."/>
            <person name="Hu X."/>
            <person name="Zhang T."/>
            <person name="Song X."/>
            <person name="Zhang H."/>
            <person name="Dai N."/>
            <person name="Sheng W."/>
            <person name="Hou X."/>
            <person name="Wei L."/>
        </authorList>
    </citation>
    <scope>NUCLEOTIDE SEQUENCE</scope>
    <source>
        <strain evidence="4">K16</strain>
        <tissue evidence="4">Leaf</tissue>
    </source>
</reference>
<accession>A0AAE1WWN3</accession>
<dbReference type="Proteomes" id="UP001289374">
    <property type="component" value="Unassembled WGS sequence"/>
</dbReference>
<dbReference type="InterPro" id="IPR025486">
    <property type="entry name" value="DUF4378"/>
</dbReference>
<dbReference type="Pfam" id="PF12552">
    <property type="entry name" value="DUF3741"/>
    <property type="match status" value="1"/>
</dbReference>
<name>A0AAE1WWN3_9LAMI</name>
<organism evidence="4 5">
    <name type="scientific">Sesamum angolense</name>
    <dbReference type="NCBI Taxonomy" id="2727404"/>
    <lineage>
        <taxon>Eukaryota</taxon>
        <taxon>Viridiplantae</taxon>
        <taxon>Streptophyta</taxon>
        <taxon>Embryophyta</taxon>
        <taxon>Tracheophyta</taxon>
        <taxon>Spermatophyta</taxon>
        <taxon>Magnoliopsida</taxon>
        <taxon>eudicotyledons</taxon>
        <taxon>Gunneridae</taxon>
        <taxon>Pentapetalae</taxon>
        <taxon>asterids</taxon>
        <taxon>lamiids</taxon>
        <taxon>Lamiales</taxon>
        <taxon>Pedaliaceae</taxon>
        <taxon>Sesamum</taxon>
    </lineage>
</organism>
<keyword evidence="5" id="KW-1185">Reference proteome</keyword>
<dbReference type="PANTHER" id="PTHR47212:SF4">
    <property type="entry name" value="ADHESIN-LIKE PROTEIN, PUTATIVE (DUF3741)-RELATED"/>
    <property type="match status" value="1"/>
</dbReference>
<evidence type="ECO:0000259" key="3">
    <source>
        <dbReference type="Pfam" id="PF14309"/>
    </source>
</evidence>
<reference evidence="4" key="2">
    <citation type="journal article" date="2024" name="Plant">
        <title>Genomic evolution and insights into agronomic trait innovations of Sesamum species.</title>
        <authorList>
            <person name="Miao H."/>
            <person name="Wang L."/>
            <person name="Qu L."/>
            <person name="Liu H."/>
            <person name="Sun Y."/>
            <person name="Le M."/>
            <person name="Wang Q."/>
            <person name="Wei S."/>
            <person name="Zheng Y."/>
            <person name="Lin W."/>
            <person name="Duan Y."/>
            <person name="Cao H."/>
            <person name="Xiong S."/>
            <person name="Wang X."/>
            <person name="Wei L."/>
            <person name="Li C."/>
            <person name="Ma Q."/>
            <person name="Ju M."/>
            <person name="Zhao R."/>
            <person name="Li G."/>
            <person name="Mu C."/>
            <person name="Tian Q."/>
            <person name="Mei H."/>
            <person name="Zhang T."/>
            <person name="Gao T."/>
            <person name="Zhang H."/>
        </authorList>
    </citation>
    <scope>NUCLEOTIDE SEQUENCE</scope>
    <source>
        <strain evidence="4">K16</strain>
    </source>
</reference>
<evidence type="ECO:0000256" key="1">
    <source>
        <dbReference type="SAM" id="MobiDB-lite"/>
    </source>
</evidence>
<dbReference type="InterPro" id="IPR022212">
    <property type="entry name" value="DUF3741"/>
</dbReference>
<feature type="domain" description="DUF3741" evidence="2">
    <location>
        <begin position="116"/>
        <end position="159"/>
    </location>
</feature>
<dbReference type="AlphaFoldDB" id="A0AAE1WWN3"/>
<dbReference type="EMBL" id="JACGWL010000006">
    <property type="protein sequence ID" value="KAK4400801.1"/>
    <property type="molecule type" value="Genomic_DNA"/>
</dbReference>
<proteinExistence type="predicted"/>
<feature type="region of interest" description="Disordered" evidence="1">
    <location>
        <begin position="155"/>
        <end position="175"/>
    </location>
</feature>
<feature type="domain" description="DUF4378" evidence="3">
    <location>
        <begin position="601"/>
        <end position="720"/>
    </location>
</feature>
<evidence type="ECO:0000313" key="4">
    <source>
        <dbReference type="EMBL" id="KAK4400801.1"/>
    </source>
</evidence>
<evidence type="ECO:0000313" key="5">
    <source>
        <dbReference type="Proteomes" id="UP001289374"/>
    </source>
</evidence>
<dbReference type="PANTHER" id="PTHR47212">
    <property type="entry name" value="ADHESIN-LIKE PROTEIN, PUTATIVE (DUF3741)-RELATED"/>
    <property type="match status" value="1"/>
</dbReference>
<dbReference type="Pfam" id="PF14309">
    <property type="entry name" value="DUF4378"/>
    <property type="match status" value="1"/>
</dbReference>
<protein>
    <submittedName>
        <fullName evidence="4">Uncharacterized protein</fullName>
    </submittedName>
</protein>
<sequence>MAKTSARIQEMRERSDQFSCVWGLFSMLDSRPGRSSRKLISNGRPVYKQIIDYSRTLDRFASFDEECRKIQDEAELASTIRHSESFRRSLSLGKHSQADDETNMQQGQMSAKAFVDQTFTDRKRIHNEGSRNESKPFSDALEILSTNKDLFMELLPEPNKNSQPSQTEGKDCSEQRGSIQTEFLEKIDYQSQSSSRKSFTAQPTDKIVILKPAPQNEKYCENVACSCSPRPCCQKSSSRLSGGKPTSFSIREIKEKLKHTFGSTRKEPNLFSVDSTSPRLSHNCICLGLSSPLNSVKTNQNQSDNACTTDTMRRKVDFPSAGFCNEHEVDVVLEAKKSKRAPETILSPTGYHGWPLSPVRDRRHCSGSAQMRLSPSRTNTDVASCHDYEECNDKVEILGKNRSSSLISTTDENSDTTIISAADNVKANGDRKTVEMNSIWHSQLPSETSSSYATSNVQKKNDTMHSMLNSFPENERFTNTVPDYPSTPTSIYQLDRPENVKHQEEHRSPVSVLEQFFTEDANSPSSIMLQTGKLVLNKNRILFFQCTEGLTKRIFLDHFAARQPLKPRRLDFEECSFQTSLQELSISTANTSFIEQDHVSRYVHFVLQASCLTWDQLSEIQPLSEELLNPSLYEEIDFHPSNAHFDPKLLFDHINEVLIQIHRFLLCSPPLLSFLKLRITSMPLEEVVLDQIMKEAEFYLLPWTEETTLDELIGKTLQILGRGSMSESKQNIS</sequence>
<comment type="caution">
    <text evidence="4">The sequence shown here is derived from an EMBL/GenBank/DDBJ whole genome shotgun (WGS) entry which is preliminary data.</text>
</comment>
<evidence type="ECO:0000259" key="2">
    <source>
        <dbReference type="Pfam" id="PF12552"/>
    </source>
</evidence>
<gene>
    <name evidence="4" type="ORF">Sango_1186200</name>
</gene>